<evidence type="ECO:0000256" key="2">
    <source>
        <dbReference type="ARBA" id="ARBA00007649"/>
    </source>
</evidence>
<evidence type="ECO:0000313" key="7">
    <source>
        <dbReference type="Proteomes" id="UP000694865"/>
    </source>
</evidence>
<keyword evidence="5 6" id="KW-0472">Membrane</keyword>
<dbReference type="GeneID" id="100372390"/>
<gene>
    <name evidence="8" type="primary">LOC100372390</name>
</gene>
<comment type="similarity">
    <text evidence="2">Belongs to the ORM family.</text>
</comment>
<dbReference type="Proteomes" id="UP000694865">
    <property type="component" value="Unplaced"/>
</dbReference>
<dbReference type="RefSeq" id="XP_002739204.1">
    <property type="nucleotide sequence ID" value="XM_002739158.2"/>
</dbReference>
<feature type="transmembrane region" description="Helical" evidence="6">
    <location>
        <begin position="101"/>
        <end position="117"/>
    </location>
</feature>
<organism evidence="7 8">
    <name type="scientific">Saccoglossus kowalevskii</name>
    <name type="common">Acorn worm</name>
    <dbReference type="NCBI Taxonomy" id="10224"/>
    <lineage>
        <taxon>Eukaryota</taxon>
        <taxon>Metazoa</taxon>
        <taxon>Hemichordata</taxon>
        <taxon>Enteropneusta</taxon>
        <taxon>Harrimaniidae</taxon>
        <taxon>Saccoglossus</taxon>
    </lineage>
</organism>
<keyword evidence="7" id="KW-1185">Reference proteome</keyword>
<dbReference type="PANTHER" id="PTHR12665">
    <property type="entry name" value="ORMDL PROTEINS"/>
    <property type="match status" value="1"/>
</dbReference>
<keyword evidence="3 6" id="KW-0812">Transmembrane</keyword>
<accession>A0ABM0GX04</accession>
<dbReference type="InterPro" id="IPR007203">
    <property type="entry name" value="ORMDL"/>
</dbReference>
<evidence type="ECO:0000313" key="8">
    <source>
        <dbReference type="RefSeq" id="XP_002739204.1"/>
    </source>
</evidence>
<feature type="transmembrane region" description="Helical" evidence="6">
    <location>
        <begin position="23"/>
        <end position="52"/>
    </location>
</feature>
<proteinExistence type="inferred from homology"/>
<protein>
    <submittedName>
        <fullName evidence="8">ORM1-like protein 2-like</fullName>
    </submittedName>
</protein>
<evidence type="ECO:0000256" key="1">
    <source>
        <dbReference type="ARBA" id="ARBA00004141"/>
    </source>
</evidence>
<evidence type="ECO:0000256" key="4">
    <source>
        <dbReference type="ARBA" id="ARBA00022989"/>
    </source>
</evidence>
<name>A0ABM0GX04_SACKO</name>
<reference evidence="8" key="1">
    <citation type="submission" date="2025-08" db="UniProtKB">
        <authorList>
            <consortium name="RefSeq"/>
        </authorList>
    </citation>
    <scope>IDENTIFICATION</scope>
    <source>
        <tissue evidence="8">Testes</tissue>
    </source>
</reference>
<dbReference type="Pfam" id="PF04061">
    <property type="entry name" value="ORMDL"/>
    <property type="match status" value="1"/>
</dbReference>
<keyword evidence="4 6" id="KW-1133">Transmembrane helix</keyword>
<evidence type="ECO:0000256" key="6">
    <source>
        <dbReference type="SAM" id="Phobius"/>
    </source>
</evidence>
<evidence type="ECO:0000256" key="5">
    <source>
        <dbReference type="ARBA" id="ARBA00023136"/>
    </source>
</evidence>
<sequence length="153" mass="17818">MNVGVAHSELNPNTTWLNSKGMWITYTLATAALHYIILSVPWFSVAVAWTLTNVAHNVIMYMAFHYVKGAPWETGNQGKDRYLTHWEQMDHGEQYTATKKFLTFVPIVLFLLASFYTKYDHRHFVINAVALMAVLLPKLPYFHRKRFFGINEY</sequence>
<evidence type="ECO:0000256" key="3">
    <source>
        <dbReference type="ARBA" id="ARBA00022692"/>
    </source>
</evidence>
<feature type="transmembrane region" description="Helical" evidence="6">
    <location>
        <begin position="123"/>
        <end position="141"/>
    </location>
</feature>
<comment type="subcellular location">
    <subcellularLocation>
        <location evidence="1">Membrane</location>
        <topology evidence="1">Multi-pass membrane protein</topology>
    </subcellularLocation>
</comment>
<dbReference type="PIRSF" id="PIRSF018147">
    <property type="entry name" value="ORMDL"/>
    <property type="match status" value="1"/>
</dbReference>